<feature type="coiled-coil region" evidence="11">
    <location>
        <begin position="484"/>
        <end position="518"/>
    </location>
</feature>
<evidence type="ECO:0000256" key="5">
    <source>
        <dbReference type="ARBA" id="ARBA00022989"/>
    </source>
</evidence>
<dbReference type="GO" id="GO:0005789">
    <property type="term" value="C:endoplasmic reticulum membrane"/>
    <property type="evidence" value="ECO:0007669"/>
    <property type="project" value="UniProtKB-SubCell"/>
</dbReference>
<evidence type="ECO:0000259" key="14">
    <source>
        <dbReference type="PROSITE" id="PS50888"/>
    </source>
</evidence>
<feature type="transmembrane region" description="Helical" evidence="13">
    <location>
        <begin position="634"/>
        <end position="653"/>
    </location>
</feature>
<dbReference type="InterPro" id="IPR036638">
    <property type="entry name" value="HLH_DNA-bd_sf"/>
</dbReference>
<dbReference type="SMART" id="SM00353">
    <property type="entry name" value="HLH"/>
    <property type="match status" value="1"/>
</dbReference>
<evidence type="ECO:0000313" key="15">
    <source>
        <dbReference type="EMBL" id="GFN79509.1"/>
    </source>
</evidence>
<feature type="domain" description="BHLH" evidence="14">
    <location>
        <begin position="444"/>
        <end position="494"/>
    </location>
</feature>
<comment type="subcellular location">
    <subcellularLocation>
        <location evidence="2">Endoplasmic reticulum membrane</location>
        <topology evidence="2">Multi-pass membrane protein</topology>
    </subcellularLocation>
    <subcellularLocation>
        <location evidence="1">Nucleus</location>
    </subcellularLocation>
</comment>
<dbReference type="SUPFAM" id="SSF47459">
    <property type="entry name" value="HLH, helix-loop-helix DNA-binding domain"/>
    <property type="match status" value="1"/>
</dbReference>
<evidence type="ECO:0000256" key="1">
    <source>
        <dbReference type="ARBA" id="ARBA00004123"/>
    </source>
</evidence>
<dbReference type="EMBL" id="BLXT01000663">
    <property type="protein sequence ID" value="GFN79509.1"/>
    <property type="molecule type" value="Genomic_DNA"/>
</dbReference>
<dbReference type="GO" id="GO:0000978">
    <property type="term" value="F:RNA polymerase II cis-regulatory region sequence-specific DNA binding"/>
    <property type="evidence" value="ECO:0007669"/>
    <property type="project" value="TreeGrafter"/>
</dbReference>
<reference evidence="15 16" key="1">
    <citation type="journal article" date="2021" name="Elife">
        <title>Chloroplast acquisition without the gene transfer in kleptoplastic sea slugs, Plakobranchus ocellatus.</title>
        <authorList>
            <person name="Maeda T."/>
            <person name="Takahashi S."/>
            <person name="Yoshida T."/>
            <person name="Shimamura S."/>
            <person name="Takaki Y."/>
            <person name="Nagai Y."/>
            <person name="Toyoda A."/>
            <person name="Suzuki Y."/>
            <person name="Arimoto A."/>
            <person name="Ishii H."/>
            <person name="Satoh N."/>
            <person name="Nishiyama T."/>
            <person name="Hasebe M."/>
            <person name="Maruyama T."/>
            <person name="Minagawa J."/>
            <person name="Obokata J."/>
            <person name="Shigenobu S."/>
        </authorList>
    </citation>
    <scope>NUCLEOTIDE SEQUENCE [LARGE SCALE GENOMIC DNA]</scope>
</reference>
<feature type="region of interest" description="Disordered" evidence="12">
    <location>
        <begin position="519"/>
        <end position="562"/>
    </location>
</feature>
<evidence type="ECO:0000256" key="2">
    <source>
        <dbReference type="ARBA" id="ARBA00004477"/>
    </source>
</evidence>
<dbReference type="AlphaFoldDB" id="A0AAV3YAG5"/>
<sequence>MADHQTWSARFDSTSSAKVYDDIMASTQENMNFDTMDDLDIVKYINGELGGDNDPFINSQNLDLSLGSTLGLELDQNLGFDSSFPPDGDLNKFIVSDQQLGCGDGTLDIKQDPEQLSTFQFDPSMASQSDLNFLQQDLKPETSSLPRDLSALLQQEMKQELQLPLQQEANIVPSAASAPLDLLNVGQLSQTAALKTLLELNNAAAQVKKNQETSRLLAVQQQLRKRQQLQQLAAAQQQLRVQAAAAAPVASGMQGTTTAAKLGCHQLKVILQKPSGVTLAGQGVAPVSIQPQQQQQQPQQSIQVMAGQQMVQSFQVQASVPQQQQQPVTLAQPASSTQAVNQLNLQQLQQLLLQQVVKVSQSSEQQQQPQQQQQLLNTSANIITLSSNPTPQNTISTSSTTPLQTLVTSGNTILTTSIPLQVVDGDKMPINRLTSAPKLKCKGEKRTAHNAIEKRYRLSINDKIVELKNLVAGEEAKLNKSSILRKAIDMIRHFQRDNNKLRQENARLRMDLKKHNIVPEVDTVNPSMTPPYSDQSSPANSPSSDDAVDSPPPSDMYTSSEETVFTNQTGMLDRSRMFLCMFMFCVLVFNPFNYFFGTSDGTGHLSAGHHSSRTLLSDKEELSTNWLKQAYPSVILWLLNGIFVTFVLARLLIFGEPVTKKNSNASVAFWRHRKQADLDISRADYASANQQLRQCLQALGRPLPTSKLDLVSGVAWQVLRQCLNRLYLGRWLASWARGGLWAGYSAADMRESARDAANVFHLLNQLHLSGLIKGSRFWGLNLALSSVNIGETAKNALSRFELARIYATAALQIKASLPEGFQFVARYFLSRARRICKKSGDQVPANIQWICHPEGHRFFVDSVKFEGTENSIFSSKGMAVDPLARVTQAFREHLLEQALYTLVSPCDPSRKANKQNEPLLYAQLLSESCCLSYGFSSACETAGGLTKVAELDEVAMWWANIVSVAHYWLIGDDENAARSFSVLDVFPKKLHGVDDPLPRAVYLAYKARKSVIVNPEDKIMKAAIRQCDRSGRLLRDSLKLAYAEENITIVKSIQLLLCDWLLTTRTDVWEFNYESHGSSKPASQTELIAFQQDLASLRKLCQVMKAALPKVFLHEATSRIMAGASPARTQQLLNRSIRFRAKEDQILSDAENSLADSQPETPERERAAALLMAGRHLPASMSGGENQRISMIKEASRVFEALGDKKSIQVCRKALLEVNSPKQQVAADVSIPSC</sequence>
<evidence type="ECO:0000256" key="10">
    <source>
        <dbReference type="ARBA" id="ARBA00023242"/>
    </source>
</evidence>
<dbReference type="InterPro" id="IPR011598">
    <property type="entry name" value="bHLH_dom"/>
</dbReference>
<evidence type="ECO:0000256" key="13">
    <source>
        <dbReference type="SAM" id="Phobius"/>
    </source>
</evidence>
<keyword evidence="7" id="KW-0238">DNA-binding</keyword>
<protein>
    <submittedName>
        <fullName evidence="15">Sterol regulatory element-binding protein 1</fullName>
    </submittedName>
</protein>
<keyword evidence="6" id="KW-0805">Transcription regulation</keyword>
<dbReference type="PANTHER" id="PTHR46062:SF1">
    <property type="entry name" value="LP12374P"/>
    <property type="match status" value="1"/>
</dbReference>
<accession>A0AAV3YAG5</accession>
<keyword evidence="11" id="KW-0175">Coiled coil</keyword>
<dbReference type="GO" id="GO:0000981">
    <property type="term" value="F:DNA-binding transcription factor activity, RNA polymerase II-specific"/>
    <property type="evidence" value="ECO:0007669"/>
    <property type="project" value="TreeGrafter"/>
</dbReference>
<evidence type="ECO:0000256" key="6">
    <source>
        <dbReference type="ARBA" id="ARBA00023015"/>
    </source>
</evidence>
<dbReference type="GO" id="GO:0005634">
    <property type="term" value="C:nucleus"/>
    <property type="evidence" value="ECO:0007669"/>
    <property type="project" value="UniProtKB-SubCell"/>
</dbReference>
<keyword evidence="5 13" id="KW-1133">Transmembrane helix</keyword>
<keyword evidence="4" id="KW-0256">Endoplasmic reticulum</keyword>
<dbReference type="Proteomes" id="UP000735302">
    <property type="component" value="Unassembled WGS sequence"/>
</dbReference>
<evidence type="ECO:0000256" key="8">
    <source>
        <dbReference type="ARBA" id="ARBA00023136"/>
    </source>
</evidence>
<feature type="compositionally biased region" description="Low complexity" evidence="12">
    <location>
        <begin position="533"/>
        <end position="545"/>
    </location>
</feature>
<keyword evidence="16" id="KW-1185">Reference proteome</keyword>
<evidence type="ECO:0000256" key="11">
    <source>
        <dbReference type="SAM" id="Coils"/>
    </source>
</evidence>
<dbReference type="GO" id="GO:0046983">
    <property type="term" value="F:protein dimerization activity"/>
    <property type="evidence" value="ECO:0007669"/>
    <property type="project" value="InterPro"/>
</dbReference>
<comment type="caution">
    <text evidence="15">The sequence shown here is derived from an EMBL/GenBank/DDBJ whole genome shotgun (WGS) entry which is preliminary data.</text>
</comment>
<dbReference type="PANTHER" id="PTHR46062">
    <property type="entry name" value="STEROL REGULATORY ELEMENT-BINDING PROTEIN"/>
    <property type="match status" value="1"/>
</dbReference>
<organism evidence="15 16">
    <name type="scientific">Plakobranchus ocellatus</name>
    <dbReference type="NCBI Taxonomy" id="259542"/>
    <lineage>
        <taxon>Eukaryota</taxon>
        <taxon>Metazoa</taxon>
        <taxon>Spiralia</taxon>
        <taxon>Lophotrochozoa</taxon>
        <taxon>Mollusca</taxon>
        <taxon>Gastropoda</taxon>
        <taxon>Heterobranchia</taxon>
        <taxon>Euthyneura</taxon>
        <taxon>Panpulmonata</taxon>
        <taxon>Sacoglossa</taxon>
        <taxon>Placobranchoidea</taxon>
        <taxon>Plakobranchidae</taxon>
        <taxon>Plakobranchus</taxon>
    </lineage>
</organism>
<dbReference type="Gene3D" id="4.10.280.10">
    <property type="entry name" value="Helix-loop-helix DNA-binding domain"/>
    <property type="match status" value="1"/>
</dbReference>
<evidence type="ECO:0000256" key="9">
    <source>
        <dbReference type="ARBA" id="ARBA00023163"/>
    </source>
</evidence>
<name>A0AAV3YAG5_9GAST</name>
<keyword evidence="3 13" id="KW-0812">Transmembrane</keyword>
<evidence type="ECO:0000256" key="12">
    <source>
        <dbReference type="SAM" id="MobiDB-lite"/>
    </source>
</evidence>
<evidence type="ECO:0000313" key="16">
    <source>
        <dbReference type="Proteomes" id="UP000735302"/>
    </source>
</evidence>
<dbReference type="Pfam" id="PF00010">
    <property type="entry name" value="HLH"/>
    <property type="match status" value="1"/>
</dbReference>
<dbReference type="CDD" id="cd18921">
    <property type="entry name" value="bHLHzip_SREBP1"/>
    <property type="match status" value="1"/>
</dbReference>
<keyword evidence="9" id="KW-0804">Transcription</keyword>
<evidence type="ECO:0000256" key="4">
    <source>
        <dbReference type="ARBA" id="ARBA00022824"/>
    </source>
</evidence>
<feature type="transmembrane region" description="Helical" evidence="13">
    <location>
        <begin position="577"/>
        <end position="596"/>
    </location>
</feature>
<keyword evidence="10" id="KW-0539">Nucleus</keyword>
<proteinExistence type="predicted"/>
<dbReference type="PROSITE" id="PS50888">
    <property type="entry name" value="BHLH"/>
    <property type="match status" value="1"/>
</dbReference>
<gene>
    <name evidence="15" type="ORF">PoB_000601500</name>
</gene>
<evidence type="ECO:0000256" key="7">
    <source>
        <dbReference type="ARBA" id="ARBA00023125"/>
    </source>
</evidence>
<evidence type="ECO:0000256" key="3">
    <source>
        <dbReference type="ARBA" id="ARBA00022692"/>
    </source>
</evidence>
<keyword evidence="8 13" id="KW-0472">Membrane</keyword>